<dbReference type="PRINTS" id="PR00792">
    <property type="entry name" value="PEPSIN"/>
</dbReference>
<feature type="signal peptide" evidence="14">
    <location>
        <begin position="1"/>
        <end position="21"/>
    </location>
</feature>
<sequence length="395" mass="41310">MKFTLISSCVALAFMAFAVEAAPGGKKISIPLEKNQDYKPNAKNSLKKALAKYAKHKISTQSSGDSPNGSGGTVPVTDDGNDVEYYGIVKVGTPPVELKLDFDTGSSDLWFASTLCSSCGSSQTLYDPSKSSTYQKDGRPWSIQYGDGSTSSGVLGTDTVELGGFSIKKQTIELAKEESDTFASGPIDGLLGLGFDSITTVKGVKTPVDNLISQGLISSPIFGVHLGKASKGGGGEYIFGGYDQSKIKGSLTKVPIDNSQGFWGITVDSTKVGDQSATDSFSAILDTGTTLLVLDTQVASQIAKAYNAKDNGDGTYSVDCDTSKLQPLTFSIGGAEFEVPTDSIIFEKDNGNCIAGFSSGDLGGLSILGDVFLKNNYVVFNQQVPEVQIAPSADA</sequence>
<evidence type="ECO:0000256" key="11">
    <source>
        <dbReference type="PIRSR" id="PIRSR601461-2"/>
    </source>
</evidence>
<dbReference type="OrthoDB" id="2747330at2759"/>
<dbReference type="GO" id="GO:0006508">
    <property type="term" value="P:proteolysis"/>
    <property type="evidence" value="ECO:0007669"/>
    <property type="project" value="UniProtKB-KW"/>
</dbReference>
<feature type="domain" description="Peptidase A1" evidence="15">
    <location>
        <begin position="85"/>
        <end position="390"/>
    </location>
</feature>
<dbReference type="InterPro" id="IPR001461">
    <property type="entry name" value="Aspartic_peptidase_A1"/>
</dbReference>
<comment type="catalytic activity">
    <reaction evidence="1">
        <text>Hydrolysis of proteins with broad specificity similar to that of pepsin A, preferring hydrophobic residues at P1 and P1'. Clots milk and activates trypsinogen. Does not cleave 4-Gln-|-His-5, but does cleave 10-His-|-Leu-11 and 12-Val-|-Glu-13 in B chain of insulin.</text>
        <dbReference type="EC" id="3.4.23.21"/>
    </reaction>
</comment>
<feature type="active site" evidence="10">
    <location>
        <position position="103"/>
    </location>
</feature>
<evidence type="ECO:0000256" key="2">
    <source>
        <dbReference type="ARBA" id="ARBA00007447"/>
    </source>
</evidence>
<keyword evidence="6 12" id="KW-0064">Aspartyl protease</keyword>
<evidence type="ECO:0000256" key="14">
    <source>
        <dbReference type="SAM" id="SignalP"/>
    </source>
</evidence>
<dbReference type="InterPro" id="IPR021109">
    <property type="entry name" value="Peptidase_aspartic_dom_sf"/>
</dbReference>
<evidence type="ECO:0000256" key="12">
    <source>
        <dbReference type="RuleBase" id="RU000454"/>
    </source>
</evidence>
<dbReference type="Proteomes" id="UP000242414">
    <property type="component" value="Unassembled WGS sequence"/>
</dbReference>
<dbReference type="EC" id="3.4.23.21" evidence="3"/>
<feature type="compositionally biased region" description="Polar residues" evidence="13">
    <location>
        <begin position="59"/>
        <end position="68"/>
    </location>
</feature>
<evidence type="ECO:0000256" key="7">
    <source>
        <dbReference type="ARBA" id="ARBA00022801"/>
    </source>
</evidence>
<evidence type="ECO:0000256" key="9">
    <source>
        <dbReference type="ARBA" id="ARBA00023157"/>
    </source>
</evidence>
<comment type="similarity">
    <text evidence="2 12">Belongs to the peptidase A1 family.</text>
</comment>
<accession>A0A1X0R0X4</accession>
<evidence type="ECO:0000256" key="1">
    <source>
        <dbReference type="ARBA" id="ARBA00001130"/>
    </source>
</evidence>
<keyword evidence="9 11" id="KW-1015">Disulfide bond</keyword>
<dbReference type="SUPFAM" id="SSF50630">
    <property type="entry name" value="Acid proteases"/>
    <property type="match status" value="1"/>
</dbReference>
<dbReference type="PANTHER" id="PTHR47966">
    <property type="entry name" value="BETA-SITE APP-CLEAVING ENZYME, ISOFORM A-RELATED"/>
    <property type="match status" value="1"/>
</dbReference>
<evidence type="ECO:0000256" key="8">
    <source>
        <dbReference type="ARBA" id="ARBA00023145"/>
    </source>
</evidence>
<dbReference type="InterPro" id="IPR033121">
    <property type="entry name" value="PEPTIDASE_A1"/>
</dbReference>
<keyword evidence="8" id="KW-0865">Zymogen</keyword>
<dbReference type="PANTHER" id="PTHR47966:SF1">
    <property type="entry name" value="ASPARTYL PROTEINASE"/>
    <property type="match status" value="1"/>
</dbReference>
<feature type="chain" id="PRO_5012710257" description="rhizopuspepsin" evidence="14">
    <location>
        <begin position="22"/>
        <end position="395"/>
    </location>
</feature>
<keyword evidence="4 12" id="KW-0645">Protease</keyword>
<evidence type="ECO:0000256" key="10">
    <source>
        <dbReference type="PIRSR" id="PIRSR601461-1"/>
    </source>
</evidence>
<organism evidence="16">
    <name type="scientific">Rhizopus microsporus var. microsporus</name>
    <dbReference type="NCBI Taxonomy" id="86635"/>
    <lineage>
        <taxon>Eukaryota</taxon>
        <taxon>Fungi</taxon>
        <taxon>Fungi incertae sedis</taxon>
        <taxon>Mucoromycota</taxon>
        <taxon>Mucoromycotina</taxon>
        <taxon>Mucoromycetes</taxon>
        <taxon>Mucorales</taxon>
        <taxon>Mucorineae</taxon>
        <taxon>Rhizopodaceae</taxon>
        <taxon>Rhizopus</taxon>
    </lineage>
</organism>
<feature type="disulfide bond" evidence="11">
    <location>
        <begin position="320"/>
        <end position="353"/>
    </location>
</feature>
<evidence type="ECO:0000256" key="6">
    <source>
        <dbReference type="ARBA" id="ARBA00022750"/>
    </source>
</evidence>
<keyword evidence="7 12" id="KW-0378">Hydrolase</keyword>
<dbReference type="AlphaFoldDB" id="A0A1X0R0X4"/>
<protein>
    <recommendedName>
        <fullName evidence="3">rhizopuspepsin</fullName>
        <ecNumber evidence="3">3.4.23.21</ecNumber>
    </recommendedName>
</protein>
<dbReference type="FunFam" id="2.40.70.10:FF:000115">
    <property type="entry name" value="Lysosomal aspartic protease"/>
    <property type="match status" value="1"/>
</dbReference>
<keyword evidence="5 14" id="KW-0732">Signal</keyword>
<name>A0A1X0R0X4_RHIZD</name>
<dbReference type="Pfam" id="PF00026">
    <property type="entry name" value="Asp"/>
    <property type="match status" value="1"/>
</dbReference>
<dbReference type="PROSITE" id="PS00141">
    <property type="entry name" value="ASP_PROTEASE"/>
    <property type="match status" value="2"/>
</dbReference>
<reference evidence="16" key="1">
    <citation type="journal article" date="2016" name="Proc. Natl. Acad. Sci. U.S.A.">
        <title>Lipid metabolic changes in an early divergent fungus govern the establishment of a mutualistic symbiosis with endobacteria.</title>
        <authorList>
            <person name="Lastovetsky O.A."/>
            <person name="Gaspar M.L."/>
            <person name="Mondo S.J."/>
            <person name="LaButti K.M."/>
            <person name="Sandor L."/>
            <person name="Grigoriev I.V."/>
            <person name="Henry S.A."/>
            <person name="Pawlowska T.E."/>
        </authorList>
    </citation>
    <scope>NUCLEOTIDE SEQUENCE [LARGE SCALE GENOMIC DNA]</scope>
    <source>
        <strain evidence="16">ATCC 52814</strain>
    </source>
</reference>
<dbReference type="InterPro" id="IPR001969">
    <property type="entry name" value="Aspartic_peptidase_AS"/>
</dbReference>
<feature type="region of interest" description="Disordered" evidence="13">
    <location>
        <begin position="58"/>
        <end position="78"/>
    </location>
</feature>
<proteinExistence type="inferred from homology"/>
<evidence type="ECO:0000313" key="16">
    <source>
        <dbReference type="EMBL" id="ORE05650.1"/>
    </source>
</evidence>
<evidence type="ECO:0000256" key="4">
    <source>
        <dbReference type="ARBA" id="ARBA00022670"/>
    </source>
</evidence>
<dbReference type="PROSITE" id="PS51767">
    <property type="entry name" value="PEPTIDASE_A1"/>
    <property type="match status" value="1"/>
</dbReference>
<feature type="active site" evidence="10">
    <location>
        <position position="286"/>
    </location>
</feature>
<evidence type="ECO:0000259" key="15">
    <source>
        <dbReference type="PROSITE" id="PS51767"/>
    </source>
</evidence>
<evidence type="ECO:0000256" key="13">
    <source>
        <dbReference type="SAM" id="MobiDB-lite"/>
    </source>
</evidence>
<dbReference type="GO" id="GO:0004190">
    <property type="term" value="F:aspartic-type endopeptidase activity"/>
    <property type="evidence" value="ECO:0007669"/>
    <property type="project" value="UniProtKB-KW"/>
</dbReference>
<gene>
    <name evidence="16" type="ORF">BCV72DRAFT_336453</name>
</gene>
<dbReference type="InterPro" id="IPR034163">
    <property type="entry name" value="Aspergillopepsin-like_cat_dom"/>
</dbReference>
<dbReference type="Gene3D" id="2.40.70.10">
    <property type="entry name" value="Acid Proteases"/>
    <property type="match status" value="2"/>
</dbReference>
<dbReference type="EMBL" id="KV921940">
    <property type="protein sequence ID" value="ORE05650.1"/>
    <property type="molecule type" value="Genomic_DNA"/>
</dbReference>
<dbReference type="CDD" id="cd06097">
    <property type="entry name" value="Aspergillopepsin_like"/>
    <property type="match status" value="1"/>
</dbReference>
<dbReference type="VEuPathDB" id="FungiDB:BCV72DRAFT_336453"/>
<evidence type="ECO:0000256" key="3">
    <source>
        <dbReference type="ARBA" id="ARBA00013205"/>
    </source>
</evidence>
<evidence type="ECO:0000256" key="5">
    <source>
        <dbReference type="ARBA" id="ARBA00022729"/>
    </source>
</evidence>